<protein>
    <submittedName>
        <fullName evidence="4">TetR/AcrR family transcriptional regulator</fullName>
    </submittedName>
    <submittedName>
        <fullName evidence="5">Transcriptional regulator, TetR family</fullName>
    </submittedName>
</protein>
<dbReference type="STRING" id="426756.SAMN04488126_12619"/>
<name>A0A1G7GG99_9BACL</name>
<proteinExistence type="predicted"/>
<accession>A0A1G7GG99</accession>
<evidence type="ECO:0000313" key="6">
    <source>
        <dbReference type="Proteomes" id="UP000198823"/>
    </source>
</evidence>
<dbReference type="OrthoDB" id="9812484at2"/>
<dbReference type="PANTHER" id="PTHR43479">
    <property type="entry name" value="ACREF/ENVCD OPERON REPRESSOR-RELATED"/>
    <property type="match status" value="1"/>
</dbReference>
<dbReference type="Pfam" id="PF00440">
    <property type="entry name" value="TetR_N"/>
    <property type="match status" value="1"/>
</dbReference>
<dbReference type="Gene3D" id="1.10.357.10">
    <property type="entry name" value="Tetracycline Repressor, domain 2"/>
    <property type="match status" value="1"/>
</dbReference>
<dbReference type="SUPFAM" id="SSF46689">
    <property type="entry name" value="Homeodomain-like"/>
    <property type="match status" value="1"/>
</dbReference>
<evidence type="ECO:0000256" key="1">
    <source>
        <dbReference type="ARBA" id="ARBA00023125"/>
    </source>
</evidence>
<feature type="domain" description="HTH tetR-type" evidence="3">
    <location>
        <begin position="1"/>
        <end position="61"/>
    </location>
</feature>
<dbReference type="PANTHER" id="PTHR43479:SF8">
    <property type="entry name" value="TRANSCRIPTIONAL REGULATOR, TETR FAMILY"/>
    <property type="match status" value="1"/>
</dbReference>
<dbReference type="EMBL" id="RWGW01000017">
    <property type="protein sequence ID" value="RSK29736.1"/>
    <property type="molecule type" value="Genomic_DNA"/>
</dbReference>
<dbReference type="InterPro" id="IPR001647">
    <property type="entry name" value="HTH_TetR"/>
</dbReference>
<dbReference type="Proteomes" id="UP000198823">
    <property type="component" value="Unassembled WGS sequence"/>
</dbReference>
<evidence type="ECO:0000313" key="4">
    <source>
        <dbReference type="EMBL" id="RSK29736.1"/>
    </source>
</evidence>
<reference evidence="4 7" key="2">
    <citation type="submission" date="2018-12" db="EMBL/GenBank/DDBJ databases">
        <title>Comparitive functional genomics of dry heat resistant strains isolated from the viking spacecraft.</title>
        <authorList>
            <person name="Seuylemezian A."/>
            <person name="Vaishampayan P."/>
        </authorList>
    </citation>
    <scope>NUCLEOTIDE SEQUENCE [LARGE SCALE GENOMIC DNA]</scope>
    <source>
        <strain evidence="4 7">M6-11</strain>
    </source>
</reference>
<dbReference type="Pfam" id="PF17934">
    <property type="entry name" value="TetR_C_26"/>
    <property type="match status" value="1"/>
</dbReference>
<keyword evidence="7" id="KW-1185">Reference proteome</keyword>
<evidence type="ECO:0000313" key="5">
    <source>
        <dbReference type="EMBL" id="SDE87178.1"/>
    </source>
</evidence>
<reference evidence="5 6" key="1">
    <citation type="submission" date="2016-10" db="EMBL/GenBank/DDBJ databases">
        <authorList>
            <person name="de Groot N.N."/>
        </authorList>
    </citation>
    <scope>NUCLEOTIDE SEQUENCE [LARGE SCALE GENOMIC DNA]</scope>
    <source>
        <strain evidence="5 6">CGMCC 1.6762</strain>
    </source>
</reference>
<evidence type="ECO:0000259" key="3">
    <source>
        <dbReference type="PROSITE" id="PS50977"/>
    </source>
</evidence>
<evidence type="ECO:0000256" key="2">
    <source>
        <dbReference type="PROSITE-ProRule" id="PRU00335"/>
    </source>
</evidence>
<dbReference type="InterPro" id="IPR036271">
    <property type="entry name" value="Tet_transcr_reg_TetR-rel_C_sf"/>
</dbReference>
<gene>
    <name evidence="4" type="ORF">EJA12_11020</name>
    <name evidence="5" type="ORF">SAMN04488126_12619</name>
</gene>
<evidence type="ECO:0000313" key="7">
    <source>
        <dbReference type="Proteomes" id="UP000272481"/>
    </source>
</evidence>
<dbReference type="PROSITE" id="PS50977">
    <property type="entry name" value="HTH_TETR_2"/>
    <property type="match status" value="1"/>
</dbReference>
<sequence length="188" mass="21611">MDKRERIILAAVEVFRENGIEKTKISDIVKKAQIAQGTFYLYFPSKLSVMPAIAEKMAARMEEAIRQSIKAEQQWTIQLQQMINAVFTVTAEYRDVSTLVYSGLSATEHVREWEEIYKPLYKTVASFIEEWERAGKTRKTDPNRTAKLVIGLAESAAEQVYLFNSFDAEEENRQKEAALEFIIHALQP</sequence>
<dbReference type="InterPro" id="IPR009057">
    <property type="entry name" value="Homeodomain-like_sf"/>
</dbReference>
<organism evidence="5 6">
    <name type="scientific">Bhargavaea beijingensis</name>
    <dbReference type="NCBI Taxonomy" id="426756"/>
    <lineage>
        <taxon>Bacteria</taxon>
        <taxon>Bacillati</taxon>
        <taxon>Bacillota</taxon>
        <taxon>Bacilli</taxon>
        <taxon>Bacillales</taxon>
        <taxon>Caryophanaceae</taxon>
        <taxon>Bhargavaea</taxon>
    </lineage>
</organism>
<dbReference type="AlphaFoldDB" id="A0A1G7GG99"/>
<dbReference type="InterPro" id="IPR041603">
    <property type="entry name" value="YvdT_C"/>
</dbReference>
<dbReference type="GO" id="GO:0003677">
    <property type="term" value="F:DNA binding"/>
    <property type="evidence" value="ECO:0007669"/>
    <property type="project" value="UniProtKB-UniRule"/>
</dbReference>
<dbReference type="InterPro" id="IPR050624">
    <property type="entry name" value="HTH-type_Tx_Regulator"/>
</dbReference>
<dbReference type="PRINTS" id="PR00455">
    <property type="entry name" value="HTHTETR"/>
</dbReference>
<dbReference type="EMBL" id="FNAR01000026">
    <property type="protein sequence ID" value="SDE87178.1"/>
    <property type="molecule type" value="Genomic_DNA"/>
</dbReference>
<feature type="DNA-binding region" description="H-T-H motif" evidence="2">
    <location>
        <begin position="24"/>
        <end position="43"/>
    </location>
</feature>
<dbReference type="SUPFAM" id="SSF48498">
    <property type="entry name" value="Tetracyclin repressor-like, C-terminal domain"/>
    <property type="match status" value="1"/>
</dbReference>
<dbReference type="Proteomes" id="UP000272481">
    <property type="component" value="Unassembled WGS sequence"/>
</dbReference>
<keyword evidence="1 2" id="KW-0238">DNA-binding</keyword>